<sequence length="560" mass="63221">MRKIRANAIAILTVAWILGTFYYLWQDNKPRSAAAAGRSSSGGGGGGRRGQRAGGRLEVRREERSVPLSVRETSRRGFDEKAYLSSKLLKAGEDPYRQHAFNQLESDKLSSDRPIRDTRHYRCTSVQYDADLPATSLIITFHNEARSTLLRTVKSVLNRSPPSLIQEVILVDDFSSDPEDCQLLTKIPKVRCLRNTRREGLIRSRVRGAEVAAADILTFLDSHCEVNSEWLQPMLQRVKEDHTRVVSPIIDVISLDNFAYLAASADLRGGFDWSLHFKWEQIPIEQKMSRTDPTQSIRTPVIAGGIFVINKSWFNHLGKYDTQMDIWGGENFGKFRKMQGSATLMQNHFSVTRTFERLALPQSISSCPCRNTKRTAEVWMDEYKQYYYEARPSAIGKSFGSVAERMEQRHNLNCKSFQWYLENVYPELKIPEKELIPGIIKQAGNCLESWAQDATGNTLAGMGNCKGTVNNPPVTQEWVFSDPLIRQQDKCLSVLSFSPGSHVTLKACSQKDGRQKWKMKGSFIQHSVSGLCLESQPRRVVTNSCQAGAAGQQWEVLQAT</sequence>
<dbReference type="UniPathway" id="UPA00378"/>
<comment type="pathway">
    <text evidence="3 19">Protein modification; protein glycosylation.</text>
</comment>
<reference evidence="22" key="1">
    <citation type="submission" date="2019-09" db="EMBL/GenBank/DDBJ databases">
        <title>Bird 10,000 Genomes (B10K) Project - Family phase.</title>
        <authorList>
            <person name="Zhang G."/>
        </authorList>
    </citation>
    <scope>NUCLEOTIDE SEQUENCE</scope>
    <source>
        <strain evidence="22">B10K-DU-001-30</strain>
        <tissue evidence="22">Muscle</tissue>
    </source>
</reference>
<dbReference type="SUPFAM" id="SSF53448">
    <property type="entry name" value="Nucleotide-diphospho-sugar transferases"/>
    <property type="match status" value="1"/>
</dbReference>
<feature type="non-terminal residue" evidence="22">
    <location>
        <position position="560"/>
    </location>
</feature>
<dbReference type="GO" id="GO:0006493">
    <property type="term" value="P:protein O-linked glycosylation"/>
    <property type="evidence" value="ECO:0007669"/>
    <property type="project" value="UniProtKB-ARBA"/>
</dbReference>
<dbReference type="GO" id="GO:0000139">
    <property type="term" value="C:Golgi membrane"/>
    <property type="evidence" value="ECO:0007669"/>
    <property type="project" value="UniProtKB-SubCell"/>
</dbReference>
<dbReference type="PANTHER" id="PTHR11675:SF3">
    <property type="entry name" value="POLYPEPTIDE N-ACETYLGALACTOSAMINYLTRANSFERASE 16"/>
    <property type="match status" value="1"/>
</dbReference>
<comment type="function">
    <text evidence="18">Catalyzes the initial reaction in O-linked oligosaccharide biosynthesis, the transfer of an N-acetyl-D-galactosamine residue to a serine or threonine residue on the protein receptor.</text>
</comment>
<comment type="cofactor">
    <cofactor evidence="1 19">
        <name>Mn(2+)</name>
        <dbReference type="ChEBI" id="CHEBI:29035"/>
    </cofactor>
</comment>
<dbReference type="SMART" id="SM00458">
    <property type="entry name" value="RICIN"/>
    <property type="match status" value="1"/>
</dbReference>
<feature type="region of interest" description="Disordered" evidence="20">
    <location>
        <begin position="33"/>
        <end position="71"/>
    </location>
</feature>
<dbReference type="GO" id="GO:0046872">
    <property type="term" value="F:metal ion binding"/>
    <property type="evidence" value="ECO:0007669"/>
    <property type="project" value="UniProtKB-KW"/>
</dbReference>
<gene>
    <name evidence="22" type="primary">Galnt16</name>
    <name evidence="22" type="ORF">RAMSUL_R06507</name>
</gene>
<dbReference type="Gene3D" id="2.80.10.50">
    <property type="match status" value="1"/>
</dbReference>
<evidence type="ECO:0000256" key="3">
    <source>
        <dbReference type="ARBA" id="ARBA00004922"/>
    </source>
</evidence>
<keyword evidence="7 19" id="KW-0812">Transmembrane</keyword>
<dbReference type="InterPro" id="IPR000772">
    <property type="entry name" value="Ricin_B_lectin"/>
</dbReference>
<evidence type="ECO:0000256" key="11">
    <source>
        <dbReference type="ARBA" id="ARBA00022989"/>
    </source>
</evidence>
<comment type="catalytic activity">
    <reaction evidence="17">
        <text>L-seryl-[protein] + UDP-N-acetyl-alpha-D-galactosamine = a 3-O-[N-acetyl-alpha-D-galactosaminyl]-L-seryl-[protein] + UDP + H(+)</text>
        <dbReference type="Rhea" id="RHEA:23956"/>
        <dbReference type="Rhea" id="RHEA-COMP:9863"/>
        <dbReference type="Rhea" id="RHEA-COMP:12788"/>
        <dbReference type="ChEBI" id="CHEBI:15378"/>
        <dbReference type="ChEBI" id="CHEBI:29999"/>
        <dbReference type="ChEBI" id="CHEBI:53604"/>
        <dbReference type="ChEBI" id="CHEBI:58223"/>
        <dbReference type="ChEBI" id="CHEBI:67138"/>
        <dbReference type="EC" id="2.4.1.41"/>
    </reaction>
</comment>
<evidence type="ECO:0000256" key="17">
    <source>
        <dbReference type="ARBA" id="ARBA00052209"/>
    </source>
</evidence>
<evidence type="ECO:0000256" key="2">
    <source>
        <dbReference type="ARBA" id="ARBA00004323"/>
    </source>
</evidence>
<evidence type="ECO:0000256" key="7">
    <source>
        <dbReference type="ARBA" id="ARBA00022692"/>
    </source>
</evidence>
<evidence type="ECO:0000259" key="21">
    <source>
        <dbReference type="SMART" id="SM00458"/>
    </source>
</evidence>
<keyword evidence="13 19" id="KW-0472">Membrane</keyword>
<evidence type="ECO:0000256" key="1">
    <source>
        <dbReference type="ARBA" id="ARBA00001936"/>
    </source>
</evidence>
<dbReference type="Gene3D" id="1.10.8.460">
    <property type="entry name" value="ppGaNTase-T1 linker domain-like"/>
    <property type="match status" value="1"/>
</dbReference>
<dbReference type="GO" id="GO:0030246">
    <property type="term" value="F:carbohydrate binding"/>
    <property type="evidence" value="ECO:0007669"/>
    <property type="project" value="UniProtKB-KW"/>
</dbReference>
<keyword evidence="12 19" id="KW-0333">Golgi apparatus</keyword>
<protein>
    <recommendedName>
        <fullName evidence="19">Polypeptide N-acetylgalactosaminyltransferase</fullName>
        <ecNumber evidence="19">2.4.1.-</ecNumber>
    </recommendedName>
    <alternativeName>
        <fullName evidence="19">Protein-UDP acetylgalactosaminyltransferase</fullName>
    </alternativeName>
</protein>
<evidence type="ECO:0000313" key="22">
    <source>
        <dbReference type="EMBL" id="NXP74203.1"/>
    </source>
</evidence>
<dbReference type="GO" id="GO:0004653">
    <property type="term" value="F:polypeptide N-acetylgalactosaminyltransferase activity"/>
    <property type="evidence" value="ECO:0007669"/>
    <property type="project" value="UniProtKB-EC"/>
</dbReference>
<keyword evidence="9 19" id="KW-0430">Lectin</keyword>
<evidence type="ECO:0000256" key="6">
    <source>
        <dbReference type="ARBA" id="ARBA00022679"/>
    </source>
</evidence>
<evidence type="ECO:0000256" key="10">
    <source>
        <dbReference type="ARBA" id="ARBA00022968"/>
    </source>
</evidence>
<dbReference type="PROSITE" id="PS50231">
    <property type="entry name" value="RICIN_B_LECTIN"/>
    <property type="match status" value="1"/>
</dbReference>
<feature type="compositionally biased region" description="Basic and acidic residues" evidence="20">
    <location>
        <begin position="55"/>
        <end position="65"/>
    </location>
</feature>
<dbReference type="CDD" id="cd02510">
    <property type="entry name" value="pp-GalNAc-T"/>
    <property type="match status" value="1"/>
</dbReference>
<keyword evidence="10" id="KW-0735">Signal-anchor</keyword>
<evidence type="ECO:0000256" key="13">
    <source>
        <dbReference type="ARBA" id="ARBA00023136"/>
    </source>
</evidence>
<dbReference type="EMBL" id="WBNM01015693">
    <property type="protein sequence ID" value="NXP74203.1"/>
    <property type="molecule type" value="Genomic_DNA"/>
</dbReference>
<comment type="similarity">
    <text evidence="4 19">Belongs to the glycosyltransferase 2 family. GalNAc-T subfamily.</text>
</comment>
<organism evidence="22 23">
    <name type="scientific">Ramphastos sulfuratus</name>
    <dbReference type="NCBI Taxonomy" id="322582"/>
    <lineage>
        <taxon>Eukaryota</taxon>
        <taxon>Metazoa</taxon>
        <taxon>Chordata</taxon>
        <taxon>Craniata</taxon>
        <taxon>Vertebrata</taxon>
        <taxon>Euteleostomi</taxon>
        <taxon>Archelosauria</taxon>
        <taxon>Archosauria</taxon>
        <taxon>Dinosauria</taxon>
        <taxon>Saurischia</taxon>
        <taxon>Theropoda</taxon>
        <taxon>Coelurosauria</taxon>
        <taxon>Aves</taxon>
        <taxon>Neognathae</taxon>
        <taxon>Neoaves</taxon>
        <taxon>Telluraves</taxon>
        <taxon>Coraciimorphae</taxon>
        <taxon>Piciformes</taxon>
        <taxon>Ramphastidae</taxon>
        <taxon>Ramphastos</taxon>
    </lineage>
</organism>
<evidence type="ECO:0000256" key="4">
    <source>
        <dbReference type="ARBA" id="ARBA00005680"/>
    </source>
</evidence>
<keyword evidence="5 19" id="KW-0328">Glycosyltransferase</keyword>
<dbReference type="Pfam" id="PF00652">
    <property type="entry name" value="Ricin_B_lectin"/>
    <property type="match status" value="1"/>
</dbReference>
<dbReference type="FunFam" id="3.90.550.10:FF:000020">
    <property type="entry name" value="Polypeptide N-acetylgalactosaminyltransferase"/>
    <property type="match status" value="1"/>
</dbReference>
<comment type="caution">
    <text evidence="22">The sequence shown here is derived from an EMBL/GenBank/DDBJ whole genome shotgun (WGS) entry which is preliminary data.</text>
</comment>
<feature type="non-terminal residue" evidence="22">
    <location>
        <position position="1"/>
    </location>
</feature>
<evidence type="ECO:0000256" key="8">
    <source>
        <dbReference type="ARBA" id="ARBA00022723"/>
    </source>
</evidence>
<evidence type="ECO:0000256" key="14">
    <source>
        <dbReference type="ARBA" id="ARBA00023157"/>
    </source>
</evidence>
<accession>A0A852BZ96</accession>
<evidence type="ECO:0000256" key="16">
    <source>
        <dbReference type="ARBA" id="ARBA00050905"/>
    </source>
</evidence>
<dbReference type="AlphaFoldDB" id="A0A852BZ96"/>
<keyword evidence="8" id="KW-0479">Metal-binding</keyword>
<evidence type="ECO:0000256" key="15">
    <source>
        <dbReference type="ARBA" id="ARBA00023211"/>
    </source>
</evidence>
<name>A0A852BZ96_9PICI</name>
<dbReference type="PANTHER" id="PTHR11675">
    <property type="entry name" value="N-ACETYLGALACTOSAMINYLTRANSFERASE"/>
    <property type="match status" value="1"/>
</dbReference>
<evidence type="ECO:0000256" key="20">
    <source>
        <dbReference type="SAM" id="MobiDB-lite"/>
    </source>
</evidence>
<dbReference type="Pfam" id="PF00535">
    <property type="entry name" value="Glycos_transf_2"/>
    <property type="match status" value="1"/>
</dbReference>
<dbReference type="InterPro" id="IPR029044">
    <property type="entry name" value="Nucleotide-diphossugar_trans"/>
</dbReference>
<dbReference type="CDD" id="cd23479">
    <property type="entry name" value="beta-trefoil_Ricin_GALNT16"/>
    <property type="match status" value="1"/>
</dbReference>
<evidence type="ECO:0000256" key="19">
    <source>
        <dbReference type="RuleBase" id="RU361242"/>
    </source>
</evidence>
<evidence type="ECO:0000256" key="18">
    <source>
        <dbReference type="ARBA" id="ARBA00060317"/>
    </source>
</evidence>
<feature type="domain" description="Ricin B lectin" evidence="21">
    <location>
        <begin position="433"/>
        <end position="557"/>
    </location>
</feature>
<dbReference type="InterPro" id="IPR035992">
    <property type="entry name" value="Ricin_B-like_lectins"/>
</dbReference>
<dbReference type="FunFam" id="2.80.10.50:FF:000041">
    <property type="entry name" value="Polypeptide N-acetylgalactosaminyltransferase"/>
    <property type="match status" value="1"/>
</dbReference>
<keyword evidence="6 19" id="KW-0808">Transferase</keyword>
<comment type="catalytic activity">
    <reaction evidence="16">
        <text>L-threonyl-[protein] + UDP-N-acetyl-alpha-D-galactosamine = a 3-O-[N-acetyl-alpha-D-galactosaminyl]-L-threonyl-[protein] + UDP + H(+)</text>
        <dbReference type="Rhea" id="RHEA:52424"/>
        <dbReference type="Rhea" id="RHEA-COMP:11060"/>
        <dbReference type="Rhea" id="RHEA-COMP:11689"/>
        <dbReference type="ChEBI" id="CHEBI:15378"/>
        <dbReference type="ChEBI" id="CHEBI:30013"/>
        <dbReference type="ChEBI" id="CHEBI:58223"/>
        <dbReference type="ChEBI" id="CHEBI:67138"/>
        <dbReference type="ChEBI" id="CHEBI:87075"/>
        <dbReference type="EC" id="2.4.1.41"/>
    </reaction>
</comment>
<proteinExistence type="inferred from homology"/>
<dbReference type="EC" id="2.4.1.-" evidence="19"/>
<keyword evidence="23" id="KW-1185">Reference proteome</keyword>
<feature type="transmembrane region" description="Helical" evidence="19">
    <location>
        <begin position="7"/>
        <end position="25"/>
    </location>
</feature>
<dbReference type="Gene3D" id="3.90.550.10">
    <property type="entry name" value="Spore Coat Polysaccharide Biosynthesis Protein SpsA, Chain A"/>
    <property type="match status" value="1"/>
</dbReference>
<keyword evidence="14 19" id="KW-1015">Disulfide bond</keyword>
<dbReference type="SUPFAM" id="SSF50370">
    <property type="entry name" value="Ricin B-like lectins"/>
    <property type="match status" value="1"/>
</dbReference>
<dbReference type="InterPro" id="IPR001173">
    <property type="entry name" value="Glyco_trans_2-like"/>
</dbReference>
<comment type="subcellular location">
    <subcellularLocation>
        <location evidence="2 19">Golgi apparatus membrane</location>
        <topology evidence="2 19">Single-pass type II membrane protein</topology>
    </subcellularLocation>
</comment>
<evidence type="ECO:0000256" key="5">
    <source>
        <dbReference type="ARBA" id="ARBA00022676"/>
    </source>
</evidence>
<keyword evidence="15 19" id="KW-0464">Manganese</keyword>
<evidence type="ECO:0000313" key="23">
    <source>
        <dbReference type="Proteomes" id="UP000611227"/>
    </source>
</evidence>
<dbReference type="Proteomes" id="UP000611227">
    <property type="component" value="Unassembled WGS sequence"/>
</dbReference>
<evidence type="ECO:0000256" key="12">
    <source>
        <dbReference type="ARBA" id="ARBA00023034"/>
    </source>
</evidence>
<keyword evidence="11 19" id="KW-1133">Transmembrane helix</keyword>
<evidence type="ECO:0000256" key="9">
    <source>
        <dbReference type="ARBA" id="ARBA00022734"/>
    </source>
</evidence>
<dbReference type="InterPro" id="IPR045885">
    <property type="entry name" value="GalNAc-T"/>
</dbReference>